<dbReference type="EMBL" id="JABANP010000662">
    <property type="protein sequence ID" value="KAF4679993.1"/>
    <property type="molecule type" value="Genomic_DNA"/>
</dbReference>
<name>A0A7J6N7V4_PEROL</name>
<organism evidence="2 3">
    <name type="scientific">Perkinsus olseni</name>
    <name type="common">Perkinsus atlanticus</name>
    <dbReference type="NCBI Taxonomy" id="32597"/>
    <lineage>
        <taxon>Eukaryota</taxon>
        <taxon>Sar</taxon>
        <taxon>Alveolata</taxon>
        <taxon>Perkinsozoa</taxon>
        <taxon>Perkinsea</taxon>
        <taxon>Perkinsida</taxon>
        <taxon>Perkinsidae</taxon>
        <taxon>Perkinsus</taxon>
    </lineage>
</organism>
<protein>
    <submittedName>
        <fullName evidence="2">Uncharacterized protein</fullName>
    </submittedName>
</protein>
<proteinExistence type="predicted"/>
<dbReference type="AlphaFoldDB" id="A0A7J6N7V4"/>
<evidence type="ECO:0000256" key="1">
    <source>
        <dbReference type="SAM" id="SignalP"/>
    </source>
</evidence>
<feature type="chain" id="PRO_5029724438" evidence="1">
    <location>
        <begin position="21"/>
        <end position="196"/>
    </location>
</feature>
<evidence type="ECO:0000313" key="3">
    <source>
        <dbReference type="Proteomes" id="UP000541610"/>
    </source>
</evidence>
<feature type="signal peptide" evidence="1">
    <location>
        <begin position="1"/>
        <end position="20"/>
    </location>
</feature>
<gene>
    <name evidence="2" type="ORF">FOZ60_014256</name>
</gene>
<dbReference type="Proteomes" id="UP000541610">
    <property type="component" value="Unassembled WGS sequence"/>
</dbReference>
<sequence length="196" mass="21749">MSTKQFIIATTAALAGIANAAELPPVKTALYLKKANSVVCYYRHTRIEGEPDRDEFLEVTVGQGIKTRAAKCPASFGKLDEFKIDFGYGDDNLLEKYQPLGSDWHLSGTFSFEGGPPEGTGEDPMRQKIIDSATREALDDVYAAMKRGESKDELRGSMKDMCWVLSAEINFGTLCTQYRKVAKDAHETHIKKTLQD</sequence>
<accession>A0A7J6N7V4</accession>
<evidence type="ECO:0000313" key="2">
    <source>
        <dbReference type="EMBL" id="KAF4679993.1"/>
    </source>
</evidence>
<reference evidence="2 3" key="1">
    <citation type="submission" date="2020-04" db="EMBL/GenBank/DDBJ databases">
        <title>Perkinsus olseni comparative genomics.</title>
        <authorList>
            <person name="Bogema D.R."/>
        </authorList>
    </citation>
    <scope>NUCLEOTIDE SEQUENCE [LARGE SCALE GENOMIC DNA]</scope>
    <source>
        <strain evidence="2">00978-12</strain>
    </source>
</reference>
<keyword evidence="1" id="KW-0732">Signal</keyword>
<comment type="caution">
    <text evidence="2">The sequence shown here is derived from an EMBL/GenBank/DDBJ whole genome shotgun (WGS) entry which is preliminary data.</text>
</comment>